<dbReference type="SUPFAM" id="SSF50998">
    <property type="entry name" value="Quinoprotein alcohol dehydrogenase-like"/>
    <property type="match status" value="1"/>
</dbReference>
<accession>A0A2T5J2G1</accession>
<feature type="compositionally biased region" description="Polar residues" evidence="7">
    <location>
        <begin position="1410"/>
        <end position="1428"/>
    </location>
</feature>
<keyword evidence="6" id="KW-0281">Fimbrium</keyword>
<gene>
    <name evidence="10" type="ORF">C8N29_10277</name>
</gene>
<evidence type="ECO:0000256" key="8">
    <source>
        <dbReference type="SAM" id="SignalP"/>
    </source>
</evidence>
<evidence type="ECO:0000256" key="7">
    <source>
        <dbReference type="SAM" id="MobiDB-lite"/>
    </source>
</evidence>
<keyword evidence="5" id="KW-0106">Calcium</keyword>
<feature type="region of interest" description="Disordered" evidence="7">
    <location>
        <begin position="1410"/>
        <end position="1430"/>
    </location>
</feature>
<evidence type="ECO:0000259" key="9">
    <source>
        <dbReference type="Pfam" id="PF05567"/>
    </source>
</evidence>
<dbReference type="EMBL" id="QAON01000002">
    <property type="protein sequence ID" value="PTQ90677.1"/>
    <property type="molecule type" value="Genomic_DNA"/>
</dbReference>
<protein>
    <submittedName>
        <fullName evidence="10">Type IV pilus assembly protein PilY1</fullName>
    </submittedName>
</protein>
<comment type="similarity">
    <text evidence="2">Belongs to the PilY1 family.</text>
</comment>
<reference evidence="10 11" key="1">
    <citation type="submission" date="2018-04" db="EMBL/GenBank/DDBJ databases">
        <title>Genomic Encyclopedia of Archaeal and Bacterial Type Strains, Phase II (KMG-II): from individual species to whole genera.</title>
        <authorList>
            <person name="Goeker M."/>
        </authorList>
    </citation>
    <scope>NUCLEOTIDE SEQUENCE [LARGE SCALE GENOMIC DNA]</scope>
    <source>
        <strain evidence="10 11">DSM 5822</strain>
    </source>
</reference>
<feature type="domain" description="PilY1 beta-propeller" evidence="9">
    <location>
        <begin position="997"/>
        <end position="1180"/>
    </location>
</feature>
<evidence type="ECO:0000256" key="4">
    <source>
        <dbReference type="ARBA" id="ARBA00022723"/>
    </source>
</evidence>
<keyword evidence="11" id="KW-1185">Reference proteome</keyword>
<dbReference type="InterPro" id="IPR011047">
    <property type="entry name" value="Quinoprotein_ADH-like_sf"/>
</dbReference>
<dbReference type="Gene3D" id="3.40.50.410">
    <property type="entry name" value="von Willebrand factor, type A domain"/>
    <property type="match status" value="1"/>
</dbReference>
<evidence type="ECO:0000256" key="2">
    <source>
        <dbReference type="ARBA" id="ARBA00008387"/>
    </source>
</evidence>
<feature type="chain" id="PRO_5015456696" evidence="8">
    <location>
        <begin position="32"/>
        <end position="1446"/>
    </location>
</feature>
<dbReference type="InterPro" id="IPR008707">
    <property type="entry name" value="B-propeller_PilY1"/>
</dbReference>
<evidence type="ECO:0000313" key="11">
    <source>
        <dbReference type="Proteomes" id="UP000244223"/>
    </source>
</evidence>
<dbReference type="RefSeq" id="WP_170106862.1">
    <property type="nucleotide sequence ID" value="NZ_QAON01000002.1"/>
</dbReference>
<dbReference type="Proteomes" id="UP000244223">
    <property type="component" value="Unassembled WGS sequence"/>
</dbReference>
<comment type="caution">
    <text evidence="10">The sequence shown here is derived from an EMBL/GenBank/DDBJ whole genome shotgun (WGS) entry which is preliminary data.</text>
</comment>
<dbReference type="Pfam" id="PF05567">
    <property type="entry name" value="T4P_PilY1"/>
    <property type="match status" value="1"/>
</dbReference>
<dbReference type="GO" id="GO:0046872">
    <property type="term" value="F:metal ion binding"/>
    <property type="evidence" value="ECO:0007669"/>
    <property type="project" value="UniProtKB-KW"/>
</dbReference>
<comment type="subcellular location">
    <subcellularLocation>
        <location evidence="1">Fimbrium</location>
    </subcellularLocation>
</comment>
<feature type="signal peptide" evidence="8">
    <location>
        <begin position="1"/>
        <end position="31"/>
    </location>
</feature>
<evidence type="ECO:0000256" key="3">
    <source>
        <dbReference type="ARBA" id="ARBA00022558"/>
    </source>
</evidence>
<evidence type="ECO:0000256" key="6">
    <source>
        <dbReference type="ARBA" id="ARBA00023263"/>
    </source>
</evidence>
<evidence type="ECO:0000256" key="1">
    <source>
        <dbReference type="ARBA" id="ARBA00004561"/>
    </source>
</evidence>
<keyword evidence="4" id="KW-0479">Metal-binding</keyword>
<proteinExistence type="inferred from homology"/>
<keyword evidence="8" id="KW-0732">Signal</keyword>
<dbReference type="GO" id="GO:0009289">
    <property type="term" value="C:pilus"/>
    <property type="evidence" value="ECO:0007669"/>
    <property type="project" value="UniProtKB-SubCell"/>
</dbReference>
<evidence type="ECO:0000313" key="10">
    <source>
        <dbReference type="EMBL" id="PTQ90677.1"/>
    </source>
</evidence>
<organism evidence="10 11">
    <name type="scientific">Agitococcus lubricus</name>
    <dbReference type="NCBI Taxonomy" id="1077255"/>
    <lineage>
        <taxon>Bacteria</taxon>
        <taxon>Pseudomonadati</taxon>
        <taxon>Pseudomonadota</taxon>
        <taxon>Gammaproteobacteria</taxon>
        <taxon>Moraxellales</taxon>
        <taxon>Moraxellaceae</taxon>
        <taxon>Agitococcus</taxon>
    </lineage>
</organism>
<keyword evidence="3" id="KW-1029">Fimbrium biogenesis</keyword>
<dbReference type="InterPro" id="IPR036465">
    <property type="entry name" value="vWFA_dom_sf"/>
</dbReference>
<evidence type="ECO:0000256" key="5">
    <source>
        <dbReference type="ARBA" id="ARBA00022837"/>
    </source>
</evidence>
<name>A0A2T5J2G1_9GAMM</name>
<sequence length="1446" mass="154752">MKNYSKPQPAKLLSSLLAFSYMSLVFVPAYASDTEVYTRQNANIERSPTLMMMFDTSGSMAQCVQNEGSPNASYPSSGGCVLADGRMTTLKRSMDKILNGGGGVTPAPGFLRMGLSRYAQNGAGGWVIYPARPLDAAVEINPSGSVNNTGATSPVSAKTDAEEATGTITGTVDLTVGAKSGQNQAVGLYFGDVRLPKGAIVSSATLQLTAKQSDILLSTWQVSVQDTGNAPDFTSTSIASRSYYNDPSISNFVPPAWTANTSVTINVGGLVQYIANRSDWCGGNGMMFRLRDIGTLPATRVAYSYKGANNISKPEYAPKLTINYTIDPSLSSSCMKNVTSTRVYGIKLPADDAIWTSTSGSTNGTTLQYNRVNSSPALRNNAGFRFNGLEIPQGATINSATLRATSATTIASGIRPTEVHVFDSNNLNAFCAATTCTTTEVNALNALPVVTSPSSAVTTFTPSGLVSGSTVVGATNNNDVLTINVTDAVQSIVNKPTWAVGNALGFRMRNTSTSTSNSSNATFYARDNSASSKSMLLTVTWTVPELNDLRVLQTVREQLHEAIQALDIPSATPLAGSYAETARYMFGMTSHTSAQTPDVRTLNDAGTSYKTPVNAQNQCAGNYIFLLTDGQPNGLGGADSSVPQITGDASCSATNATFDAANIAGTSSKTDWRCMMYLARYAKLTNNRVNSPIRTNTVIFGPEGTNGVTGANMAKVASLGDGKYYQATDENKLITAILETISSAIDFSGSISAPGVAVNQYNRLNSLNQLYYLLFEPVPQRVRWDGNLKRYKLSFDTGEVQDANSEDAIDSDGMFKKTSQSFWSAADDGGSVLSGGAAEQLPNPESRNMYTYTGSLPTTYTLPLQKIDLTNAEFNASAKSIMNISDDNLYKNLMNWYKGYAITDLENGLVSVSASTALRRELGAGLHSQPILVNYGFSGSNPSDTSQQKNIIFFSTTEGTLHAINANTGVEQFAFIPGEKLATLKQQFDNPSGVALPEFGMDLTWTVWRQDVNGDGQIGSGDKVYLYGGMRMGGNNYYALDLTDITKPKLLFSIKGGVGAYANLGQTWSQPVVGNVKINNQVKTVLVFAGGYDERHETENTLFTGADKGNQIYIIDAQTGQLYWSASGNTTDSPTKYVTEMQYSMPSEPKLIDFNSDGLVDNIYIGDLGGQVFRLDINNKTTTNTGLVKRVKVLAKLGQTAASGLGATDQRRFYNAATVALYRDNATPPAPFLAVGIGSGYQSHPLNVTTQDRFHVIFDYDAPRADLLTLAENSASLQATATPNDLALLSSDLTATAGANVTGKKGWYMNLPDAGEKNLSSALIFALQTADQKTESRIVFNTYVPSNQNNSCSAVTGRTKLYIMCMPYGKLCSDQTTRVRDNLLLGLSGDSQLLIGKDASNQSRVVILTGNQGTGKNLNDSPSVTNNPHSRKIRWQEVQRNPQVNP</sequence>